<reference evidence="4" key="1">
    <citation type="submission" date="2025-08" db="UniProtKB">
        <authorList>
            <consortium name="RefSeq"/>
        </authorList>
    </citation>
    <scope>IDENTIFICATION</scope>
    <source>
        <tissue evidence="4">Muscle</tissue>
    </source>
</reference>
<proteinExistence type="predicted"/>
<feature type="coiled-coil region" evidence="1">
    <location>
        <begin position="47"/>
        <end position="74"/>
    </location>
</feature>
<dbReference type="GeneID" id="104965459"/>
<keyword evidence="3" id="KW-1185">Reference proteome</keyword>
<dbReference type="KEGG" id="ncc:104965459"/>
<gene>
    <name evidence="4" type="primary">LOC104965459</name>
</gene>
<protein>
    <submittedName>
        <fullName evidence="4">Transcription factor IIIB 90 kDa subunit-like</fullName>
    </submittedName>
</protein>
<name>A0A6I9Q3S5_9TELE</name>
<dbReference type="Proteomes" id="UP000504611">
    <property type="component" value="Unplaced"/>
</dbReference>
<dbReference type="AlphaFoldDB" id="A0A6I9Q3S5"/>
<feature type="region of interest" description="Disordered" evidence="2">
    <location>
        <begin position="137"/>
        <end position="156"/>
    </location>
</feature>
<accession>A0A6I9Q3S5</accession>
<sequence>MKLKKIIQPQRRLEIQATPLKSGKANSSRSFNTLVQRRRDACHKQLEIELRKKMDEVEDEISGYQDEIDAELECARPKLRGVYAAYAKEVVVNEEPNSTPKTEEGEDPEEEDVLKAVAKHFGKDMEELTLEALLKLEQRKPGQEEQNDQELEGDIPKRKAPSLESILGPMPTAATLGLPESISSCIKDGKENGECSLAFFILFHLVSSIQRWEKYSVKYQHLNILLVEYEALCIANVNGGGVLLEY</sequence>
<evidence type="ECO:0000313" key="4">
    <source>
        <dbReference type="RefSeq" id="XP_010792716.1"/>
    </source>
</evidence>
<dbReference type="RefSeq" id="XP_010792716.1">
    <property type="nucleotide sequence ID" value="XM_010794414.1"/>
</dbReference>
<evidence type="ECO:0000256" key="1">
    <source>
        <dbReference type="SAM" id="Coils"/>
    </source>
</evidence>
<evidence type="ECO:0000256" key="2">
    <source>
        <dbReference type="SAM" id="MobiDB-lite"/>
    </source>
</evidence>
<keyword evidence="1" id="KW-0175">Coiled coil</keyword>
<dbReference type="OrthoDB" id="511529at2759"/>
<evidence type="ECO:0000313" key="3">
    <source>
        <dbReference type="Proteomes" id="UP000504611"/>
    </source>
</evidence>
<organism evidence="3 4">
    <name type="scientific">Notothenia coriiceps</name>
    <name type="common">black rockcod</name>
    <dbReference type="NCBI Taxonomy" id="8208"/>
    <lineage>
        <taxon>Eukaryota</taxon>
        <taxon>Metazoa</taxon>
        <taxon>Chordata</taxon>
        <taxon>Craniata</taxon>
        <taxon>Vertebrata</taxon>
        <taxon>Euteleostomi</taxon>
        <taxon>Actinopterygii</taxon>
        <taxon>Neopterygii</taxon>
        <taxon>Teleostei</taxon>
        <taxon>Neoteleostei</taxon>
        <taxon>Acanthomorphata</taxon>
        <taxon>Eupercaria</taxon>
        <taxon>Perciformes</taxon>
        <taxon>Notothenioidei</taxon>
        <taxon>Nototheniidae</taxon>
        <taxon>Notothenia</taxon>
    </lineage>
</organism>